<feature type="repeat" description="NHL" evidence="2">
    <location>
        <begin position="1"/>
        <end position="37"/>
    </location>
</feature>
<dbReference type="PROSITE" id="PS51125">
    <property type="entry name" value="NHL"/>
    <property type="match status" value="1"/>
</dbReference>
<gene>
    <name evidence="3" type="ORF">JBS370_LOCUS33502</name>
</gene>
<dbReference type="InterPro" id="IPR001258">
    <property type="entry name" value="NHL_repeat"/>
</dbReference>
<comment type="caution">
    <text evidence="3">The sequence shown here is derived from an EMBL/GenBank/DDBJ whole genome shotgun (WGS) entry which is preliminary data.</text>
</comment>
<organism evidence="3 4">
    <name type="scientific">Rotaria sordida</name>
    <dbReference type="NCBI Taxonomy" id="392033"/>
    <lineage>
        <taxon>Eukaryota</taxon>
        <taxon>Metazoa</taxon>
        <taxon>Spiralia</taxon>
        <taxon>Gnathifera</taxon>
        <taxon>Rotifera</taxon>
        <taxon>Eurotatoria</taxon>
        <taxon>Bdelloidea</taxon>
        <taxon>Philodinida</taxon>
        <taxon>Philodinidae</taxon>
        <taxon>Rotaria</taxon>
    </lineage>
</organism>
<evidence type="ECO:0000256" key="2">
    <source>
        <dbReference type="PROSITE-ProRule" id="PRU00504"/>
    </source>
</evidence>
<evidence type="ECO:0000256" key="1">
    <source>
        <dbReference type="ARBA" id="ARBA00022737"/>
    </source>
</evidence>
<dbReference type="Pfam" id="PF01436">
    <property type="entry name" value="NHL"/>
    <property type="match status" value="1"/>
</dbReference>
<dbReference type="Proteomes" id="UP000663836">
    <property type="component" value="Unassembled WGS sequence"/>
</dbReference>
<keyword evidence="1" id="KW-0677">Repeat</keyword>
<reference evidence="3" key="1">
    <citation type="submission" date="2021-02" db="EMBL/GenBank/DDBJ databases">
        <authorList>
            <person name="Nowell W R."/>
        </authorList>
    </citation>
    <scope>NUCLEOTIDE SEQUENCE</scope>
</reference>
<protein>
    <recommendedName>
        <fullName evidence="5">NHL repeat-containing protein</fullName>
    </recommendedName>
</protein>
<evidence type="ECO:0008006" key="5">
    <source>
        <dbReference type="Google" id="ProtNLM"/>
    </source>
</evidence>
<name>A0A819XGW4_9BILA</name>
<dbReference type="EMBL" id="CAJOBD010009748">
    <property type="protein sequence ID" value="CAF4141175.1"/>
    <property type="molecule type" value="Genomic_DNA"/>
</dbReference>
<proteinExistence type="predicted"/>
<feature type="non-terminal residue" evidence="3">
    <location>
        <position position="1"/>
    </location>
</feature>
<dbReference type="AlphaFoldDB" id="A0A819XGW4"/>
<accession>A0A819XGW4</accession>
<dbReference type="Gene3D" id="2.40.10.500">
    <property type="match status" value="1"/>
</dbReference>
<evidence type="ECO:0000313" key="4">
    <source>
        <dbReference type="Proteomes" id="UP000663836"/>
    </source>
</evidence>
<sequence>GNSATQLNAPESVAFDSAMNLYVADAGNSRVQRFAKL</sequence>
<evidence type="ECO:0000313" key="3">
    <source>
        <dbReference type="EMBL" id="CAF4141175.1"/>
    </source>
</evidence>